<keyword evidence="8" id="KW-1185">Reference proteome</keyword>
<proteinExistence type="inferred from homology"/>
<evidence type="ECO:0000256" key="3">
    <source>
        <dbReference type="ARBA" id="ARBA00022490"/>
    </source>
</evidence>
<dbReference type="SUPFAM" id="SSF54403">
    <property type="entry name" value="Cystatin/monellin"/>
    <property type="match status" value="1"/>
</dbReference>
<protein>
    <submittedName>
        <fullName evidence="7">Stefin-1</fullName>
    </submittedName>
</protein>
<dbReference type="Gene3D" id="3.10.450.10">
    <property type="match status" value="1"/>
</dbReference>
<organism evidence="7 8">
    <name type="scientific">Fasciola hepatica</name>
    <name type="common">Liver fluke</name>
    <dbReference type="NCBI Taxonomy" id="6192"/>
    <lineage>
        <taxon>Eukaryota</taxon>
        <taxon>Metazoa</taxon>
        <taxon>Spiralia</taxon>
        <taxon>Lophotrochozoa</taxon>
        <taxon>Platyhelminthes</taxon>
        <taxon>Trematoda</taxon>
        <taxon>Digenea</taxon>
        <taxon>Plagiorchiida</taxon>
        <taxon>Echinostomata</taxon>
        <taxon>Echinostomatoidea</taxon>
        <taxon>Fasciolidae</taxon>
        <taxon>Fasciola</taxon>
    </lineage>
</organism>
<feature type="domain" description="Cystatin" evidence="6">
    <location>
        <begin position="26"/>
        <end position="83"/>
    </location>
</feature>
<evidence type="ECO:0000313" key="8">
    <source>
        <dbReference type="Proteomes" id="UP000230066"/>
    </source>
</evidence>
<dbReference type="InterPro" id="IPR001713">
    <property type="entry name" value="Prot_inh_stefin"/>
</dbReference>
<keyword evidence="3" id="KW-0963">Cytoplasm</keyword>
<dbReference type="PANTHER" id="PTHR11414">
    <property type="entry name" value="CYSTATIN FAMILY MEMBER"/>
    <property type="match status" value="1"/>
</dbReference>
<dbReference type="InterPro" id="IPR046350">
    <property type="entry name" value="Cystatin_sf"/>
</dbReference>
<keyword evidence="4" id="KW-0646">Protease inhibitor</keyword>
<dbReference type="Proteomes" id="UP000230066">
    <property type="component" value="Unassembled WGS sequence"/>
</dbReference>
<comment type="similarity">
    <text evidence="2">Belongs to the cystatin family.</text>
</comment>
<dbReference type="GO" id="GO:0005829">
    <property type="term" value="C:cytosol"/>
    <property type="evidence" value="ECO:0007669"/>
    <property type="project" value="TreeGrafter"/>
</dbReference>
<dbReference type="InterPro" id="IPR000010">
    <property type="entry name" value="Cystatin_dom"/>
</dbReference>
<dbReference type="FunFam" id="3.10.450.10:FF:000001">
    <property type="entry name" value="Cystatin-A"/>
    <property type="match status" value="1"/>
</dbReference>
<gene>
    <name evidence="7" type="ORF">D915_009335</name>
</gene>
<evidence type="ECO:0000259" key="6">
    <source>
        <dbReference type="Pfam" id="PF00031"/>
    </source>
</evidence>
<dbReference type="PANTHER" id="PTHR11414:SF21">
    <property type="entry name" value="CYSTATIN 14A, TANDEM DUPLICATE 1-RELATED"/>
    <property type="match status" value="1"/>
</dbReference>
<accession>A0A2H1BVZ9</accession>
<keyword evidence="5" id="KW-0789">Thiol protease inhibitor</keyword>
<comment type="caution">
    <text evidence="7">The sequence shown here is derived from an EMBL/GenBank/DDBJ whole genome shotgun (WGS) entry which is preliminary data.</text>
</comment>
<evidence type="ECO:0000313" key="7">
    <source>
        <dbReference type="EMBL" id="THD19897.1"/>
    </source>
</evidence>
<dbReference type="AlphaFoldDB" id="A0A2H1BVZ9"/>
<evidence type="ECO:0000256" key="5">
    <source>
        <dbReference type="ARBA" id="ARBA00022704"/>
    </source>
</evidence>
<evidence type="ECO:0000256" key="4">
    <source>
        <dbReference type="ARBA" id="ARBA00022690"/>
    </source>
</evidence>
<reference evidence="7" key="1">
    <citation type="submission" date="2019-03" db="EMBL/GenBank/DDBJ databases">
        <title>Improved annotation for the trematode Fasciola hepatica.</title>
        <authorList>
            <person name="Choi Y.-J."/>
            <person name="Martin J."/>
            <person name="Mitreva M."/>
        </authorList>
    </citation>
    <scope>NUCLEOTIDE SEQUENCE [LARGE SCALE GENOMIC DNA]</scope>
</reference>
<dbReference type="Pfam" id="PF00031">
    <property type="entry name" value="Cystatin"/>
    <property type="match status" value="1"/>
</dbReference>
<dbReference type="PRINTS" id="PR00295">
    <property type="entry name" value="STEFINA"/>
</dbReference>
<sequence>MMCGGCTQTRAPSAEEKTELEIVLREQLESHIGHKPHIIEVVEICTQVVAGLNYFAKVKIGNDNYIHARIFQELPCNGGKKKVHSVLKDKSATDALQYF</sequence>
<evidence type="ECO:0000256" key="1">
    <source>
        <dbReference type="ARBA" id="ARBA00004496"/>
    </source>
</evidence>
<comment type="subcellular location">
    <subcellularLocation>
        <location evidence="1">Cytoplasm</location>
    </subcellularLocation>
</comment>
<name>A0A2H1BVZ9_FASHE</name>
<evidence type="ECO:0000256" key="2">
    <source>
        <dbReference type="ARBA" id="ARBA00009403"/>
    </source>
</evidence>
<dbReference type="SMR" id="A0A2H1BVZ9"/>
<dbReference type="GO" id="GO:0004869">
    <property type="term" value="F:cysteine-type endopeptidase inhibitor activity"/>
    <property type="evidence" value="ECO:0007669"/>
    <property type="project" value="UniProtKB-KW"/>
</dbReference>
<dbReference type="EMBL" id="JXXN02005445">
    <property type="protein sequence ID" value="THD19897.1"/>
    <property type="molecule type" value="Genomic_DNA"/>
</dbReference>